<dbReference type="EMBL" id="KN846956">
    <property type="protein sequence ID" value="KIW72033.1"/>
    <property type="molecule type" value="Genomic_DNA"/>
</dbReference>
<keyword evidence="2" id="KW-0456">Lyase</keyword>
<dbReference type="Proteomes" id="UP000054266">
    <property type="component" value="Unassembled WGS sequence"/>
</dbReference>
<feature type="binding site" evidence="4">
    <location>
        <begin position="76"/>
        <end position="81"/>
    </location>
    <ligand>
        <name>substrate</name>
    </ligand>
</feature>
<keyword evidence="6" id="KW-0812">Transmembrane</keyword>
<reference evidence="7 8" key="1">
    <citation type="submission" date="2015-01" db="EMBL/GenBank/DDBJ databases">
        <title>The Genome Sequence of Capronia semiimmersa CBS27337.</title>
        <authorList>
            <consortium name="The Broad Institute Genomics Platform"/>
            <person name="Cuomo C."/>
            <person name="de Hoog S."/>
            <person name="Gorbushina A."/>
            <person name="Stielow B."/>
            <person name="Teixiera M."/>
            <person name="Abouelleil A."/>
            <person name="Chapman S.B."/>
            <person name="Priest M."/>
            <person name="Young S.K."/>
            <person name="Wortman J."/>
            <person name="Nusbaum C."/>
            <person name="Birren B."/>
        </authorList>
    </citation>
    <scope>NUCLEOTIDE SEQUENCE [LARGE SCALE GENOMIC DNA]</scope>
    <source>
        <strain evidence="7 8">CBS 27337</strain>
    </source>
</reference>
<gene>
    <name evidence="7" type="ORF">PV04_00257</name>
</gene>
<proteinExistence type="predicted"/>
<feature type="binding site" evidence="4">
    <location>
        <position position="224"/>
    </location>
    <ligand>
        <name>substrate</name>
    </ligand>
</feature>
<organism evidence="7 8">
    <name type="scientific">Phialophora macrospora</name>
    <dbReference type="NCBI Taxonomy" id="1851006"/>
    <lineage>
        <taxon>Eukaryota</taxon>
        <taxon>Fungi</taxon>
        <taxon>Dikarya</taxon>
        <taxon>Ascomycota</taxon>
        <taxon>Pezizomycotina</taxon>
        <taxon>Eurotiomycetes</taxon>
        <taxon>Chaetothyriomycetidae</taxon>
        <taxon>Chaetothyriales</taxon>
        <taxon>Herpotrichiellaceae</taxon>
        <taxon>Phialophora</taxon>
    </lineage>
</organism>
<dbReference type="PANTHER" id="PTHR12935">
    <property type="entry name" value="GAMMA-GLUTAMYLCYCLOTRANSFERASE"/>
    <property type="match status" value="1"/>
</dbReference>
<evidence type="ECO:0000256" key="3">
    <source>
        <dbReference type="PIRSR" id="PIRSR617939-1"/>
    </source>
</evidence>
<sequence>MQNTKSGQVPSSLQLWLDSFTPSTRRPSRTRAAESIPVTSQARQQQSLDDRTFSILDKTTTRDGSDDGDGAETVLYLGYGSNLSAETFRGKRGIRPLSQVNVVVPTLSLTFDLPGIPYTEPCFSNVRHRDETLQQEDYHKDHWSKGLVGVVYEVTREDFVHIIATEGGGSGYEDVLVDCYALSGEPSQDVPMKPAGQPFKAHTLFAPSKLARPDHSYAQPSARYLKLITDGAAEHGLPLEYQAFLHQIRSFRLTTTQQRLGSFVFLSVWSPFFLFFMGGAAAIFLRPDGTYPKWFAEFLNAMFTACWASYDHFFKEMFGDGERTIGDDEDDDRYEYLRNGSVLDEKEPLIESRGHKYGAVITVEEVV</sequence>
<feature type="active site" description="Proton acceptor" evidence="3">
    <location>
        <position position="166"/>
    </location>
</feature>
<dbReference type="InterPro" id="IPR017939">
    <property type="entry name" value="G-Glutamylcylcotransferase"/>
</dbReference>
<evidence type="ECO:0000256" key="5">
    <source>
        <dbReference type="SAM" id="MobiDB-lite"/>
    </source>
</evidence>
<dbReference type="STRING" id="5601.A0A0D2FUH6"/>
<dbReference type="EC" id="4.3.2.9" evidence="1"/>
<feature type="compositionally biased region" description="Polar residues" evidence="5">
    <location>
        <begin position="1"/>
        <end position="14"/>
    </location>
</feature>
<evidence type="ECO:0000313" key="8">
    <source>
        <dbReference type="Proteomes" id="UP000054266"/>
    </source>
</evidence>
<protein>
    <recommendedName>
        <fullName evidence="1">gamma-glutamylcyclotransferase</fullName>
        <ecNumber evidence="1">4.3.2.9</ecNumber>
    </recommendedName>
</protein>
<evidence type="ECO:0000256" key="6">
    <source>
        <dbReference type="SAM" id="Phobius"/>
    </source>
</evidence>
<name>A0A0D2FUH6_9EURO</name>
<feature type="compositionally biased region" description="Polar residues" evidence="5">
    <location>
        <begin position="37"/>
        <end position="47"/>
    </location>
</feature>
<keyword evidence="6" id="KW-1133">Transmembrane helix</keyword>
<dbReference type="PANTHER" id="PTHR12935:SF0">
    <property type="entry name" value="GAMMA-GLUTAMYLCYCLOTRANSFERASE"/>
    <property type="match status" value="1"/>
</dbReference>
<feature type="transmembrane region" description="Helical" evidence="6">
    <location>
        <begin position="260"/>
        <end position="285"/>
    </location>
</feature>
<dbReference type="AlphaFoldDB" id="A0A0D2FUH6"/>
<evidence type="ECO:0000256" key="4">
    <source>
        <dbReference type="PIRSR" id="PIRSR617939-2"/>
    </source>
</evidence>
<keyword evidence="6" id="KW-0472">Membrane</keyword>
<evidence type="ECO:0000313" key="7">
    <source>
        <dbReference type="EMBL" id="KIW72033.1"/>
    </source>
</evidence>
<evidence type="ECO:0000256" key="1">
    <source>
        <dbReference type="ARBA" id="ARBA00012346"/>
    </source>
</evidence>
<keyword evidence="8" id="KW-1185">Reference proteome</keyword>
<feature type="region of interest" description="Disordered" evidence="5">
    <location>
        <begin position="1"/>
        <end position="50"/>
    </location>
</feature>
<accession>A0A0D2FUH6</accession>
<dbReference type="Gene3D" id="3.10.490.10">
    <property type="entry name" value="Gamma-glutamyl cyclotransferase-like"/>
    <property type="match status" value="1"/>
</dbReference>
<dbReference type="GO" id="GO:0003839">
    <property type="term" value="F:gamma-glutamylcyclotransferase activity"/>
    <property type="evidence" value="ECO:0007669"/>
    <property type="project" value="UniProtKB-EC"/>
</dbReference>
<dbReference type="HOGENOM" id="CLU_030506_1_0_1"/>
<evidence type="ECO:0000256" key="2">
    <source>
        <dbReference type="ARBA" id="ARBA00023239"/>
    </source>
</evidence>